<reference evidence="1" key="1">
    <citation type="submission" date="2021-05" db="EMBL/GenBank/DDBJ databases">
        <authorList>
            <person name="Alioto T."/>
            <person name="Alioto T."/>
            <person name="Gomez Garrido J."/>
        </authorList>
    </citation>
    <scope>NUCLEOTIDE SEQUENCE</scope>
</reference>
<dbReference type="AlphaFoldDB" id="A0A8D8AVU0"/>
<sequence length="153" mass="16900">MFGRDRTTERVDCNFGDGGLSGAVTLGGQRRDHGEVFSEAESDVGLISRCRKRGESTNSTLKLIFLYWVLIQELRGRGFTSSEVGSGWLPDETCLRGGSPPPRSGVGTRMLLTCGVEQTTGTFPRRCTRRFPSTLLVLFCFGLRSLQERSSTR</sequence>
<protein>
    <submittedName>
        <fullName evidence="1">(northern house mosquito) hypothetical protein</fullName>
    </submittedName>
</protein>
<name>A0A8D8AVU0_CULPI</name>
<dbReference type="EMBL" id="HBUE01041593">
    <property type="protein sequence ID" value="CAG6460926.1"/>
    <property type="molecule type" value="Transcribed_RNA"/>
</dbReference>
<proteinExistence type="predicted"/>
<evidence type="ECO:0000313" key="1">
    <source>
        <dbReference type="EMBL" id="CAG6460926.1"/>
    </source>
</evidence>
<accession>A0A8D8AVU0</accession>
<organism evidence="1">
    <name type="scientific">Culex pipiens</name>
    <name type="common">House mosquito</name>
    <dbReference type="NCBI Taxonomy" id="7175"/>
    <lineage>
        <taxon>Eukaryota</taxon>
        <taxon>Metazoa</taxon>
        <taxon>Ecdysozoa</taxon>
        <taxon>Arthropoda</taxon>
        <taxon>Hexapoda</taxon>
        <taxon>Insecta</taxon>
        <taxon>Pterygota</taxon>
        <taxon>Neoptera</taxon>
        <taxon>Endopterygota</taxon>
        <taxon>Diptera</taxon>
        <taxon>Nematocera</taxon>
        <taxon>Culicoidea</taxon>
        <taxon>Culicidae</taxon>
        <taxon>Culicinae</taxon>
        <taxon>Culicini</taxon>
        <taxon>Culex</taxon>
        <taxon>Culex</taxon>
    </lineage>
</organism>